<name>A0A8D2GC99_THEGE</name>
<reference evidence="2" key="1">
    <citation type="submission" date="2018-05" db="EMBL/GenBank/DDBJ databases">
        <title>Whole genome of Theropithecus gelada.</title>
        <authorList>
            <person name="Chiou K.L."/>
            <person name="Snyder-Mackler N."/>
        </authorList>
    </citation>
    <scope>NUCLEOTIDE SEQUENCE [LARGE SCALE GENOMIC DNA]</scope>
</reference>
<accession>A0A8D2GC99</accession>
<evidence type="ECO:0000313" key="2">
    <source>
        <dbReference type="Ensembl" id="ENSTGEP00000033883.1"/>
    </source>
</evidence>
<dbReference type="Ensembl" id="ENSTGET00000040243.1">
    <property type="protein sequence ID" value="ENSTGEP00000033883.1"/>
    <property type="gene ID" value="ENSTGEG00000027047.1"/>
</dbReference>
<evidence type="ECO:0000256" key="1">
    <source>
        <dbReference type="SAM" id="MobiDB-lite"/>
    </source>
</evidence>
<organism evidence="2 3">
    <name type="scientific">Theropithecus gelada</name>
    <name type="common">Gelada baboon</name>
    <dbReference type="NCBI Taxonomy" id="9565"/>
    <lineage>
        <taxon>Eukaryota</taxon>
        <taxon>Metazoa</taxon>
        <taxon>Chordata</taxon>
        <taxon>Craniata</taxon>
        <taxon>Vertebrata</taxon>
        <taxon>Euteleostomi</taxon>
        <taxon>Mammalia</taxon>
        <taxon>Eutheria</taxon>
        <taxon>Euarchontoglires</taxon>
        <taxon>Primates</taxon>
        <taxon>Haplorrhini</taxon>
        <taxon>Catarrhini</taxon>
        <taxon>Cercopithecidae</taxon>
        <taxon>Cercopithecinae</taxon>
        <taxon>Theropithecus</taxon>
    </lineage>
</organism>
<feature type="region of interest" description="Disordered" evidence="1">
    <location>
        <begin position="1"/>
        <end position="57"/>
    </location>
</feature>
<protein>
    <submittedName>
        <fullName evidence="2">Uncharacterized protein</fullName>
    </submittedName>
</protein>
<sequence>ADGEEAALFRNSNTWDNSPAALSPLWGTETRMGRPENQRLGPRPQPSQQDTDASLGEQGLSASSGVVCILLYLMLQAPCHRLLALDRENCQSPGTCS</sequence>
<keyword evidence="3" id="KW-1185">Reference proteome</keyword>
<reference evidence="2" key="3">
    <citation type="submission" date="2025-09" db="UniProtKB">
        <authorList>
            <consortium name="Ensembl"/>
        </authorList>
    </citation>
    <scope>IDENTIFICATION</scope>
</reference>
<dbReference type="Proteomes" id="UP000694411">
    <property type="component" value="Chromosome 12"/>
</dbReference>
<dbReference type="AlphaFoldDB" id="A0A8D2GC99"/>
<reference evidence="2" key="2">
    <citation type="submission" date="2025-08" db="UniProtKB">
        <authorList>
            <consortium name="Ensembl"/>
        </authorList>
    </citation>
    <scope>IDENTIFICATION</scope>
</reference>
<proteinExistence type="predicted"/>
<evidence type="ECO:0000313" key="3">
    <source>
        <dbReference type="Proteomes" id="UP000694411"/>
    </source>
</evidence>